<dbReference type="GO" id="GO:0006572">
    <property type="term" value="P:L-tyrosine catabolic process"/>
    <property type="evidence" value="ECO:0007669"/>
    <property type="project" value="UniProtKB-KW"/>
</dbReference>
<dbReference type="CDD" id="cd08342">
    <property type="entry name" value="HPPD_N_like"/>
    <property type="match status" value="1"/>
</dbReference>
<feature type="domain" description="VOC" evidence="11">
    <location>
        <begin position="181"/>
        <end position="340"/>
    </location>
</feature>
<feature type="binding site" evidence="10">
    <location>
        <position position="267"/>
    </location>
    <ligand>
        <name>Fe cation</name>
        <dbReference type="ChEBI" id="CHEBI:24875"/>
    </ligand>
</feature>
<evidence type="ECO:0000256" key="2">
    <source>
        <dbReference type="ARBA" id="ARBA00005877"/>
    </source>
</evidence>
<dbReference type="EMBL" id="JANCYW010000001">
    <property type="protein sequence ID" value="KAK4534298.1"/>
    <property type="molecule type" value="Genomic_DNA"/>
</dbReference>
<organism evidence="12 13">
    <name type="scientific">Cyanidium caldarium</name>
    <name type="common">Red alga</name>
    <dbReference type="NCBI Taxonomy" id="2771"/>
    <lineage>
        <taxon>Eukaryota</taxon>
        <taxon>Rhodophyta</taxon>
        <taxon>Bangiophyceae</taxon>
        <taxon>Cyanidiales</taxon>
        <taxon>Cyanidiaceae</taxon>
        <taxon>Cyanidium</taxon>
    </lineage>
</organism>
<proteinExistence type="inferred from homology"/>
<evidence type="ECO:0000313" key="12">
    <source>
        <dbReference type="EMBL" id="KAK4534298.1"/>
    </source>
</evidence>
<dbReference type="GO" id="GO:0006559">
    <property type="term" value="P:L-phenylalanine catabolic process"/>
    <property type="evidence" value="ECO:0007669"/>
    <property type="project" value="UniProtKB-KW"/>
</dbReference>
<dbReference type="CDD" id="cd07250">
    <property type="entry name" value="HPPD_C_like"/>
    <property type="match status" value="1"/>
</dbReference>
<evidence type="ECO:0000256" key="4">
    <source>
        <dbReference type="ARBA" id="ARBA00022723"/>
    </source>
</evidence>
<comment type="similarity">
    <text evidence="2 9">Belongs to the 4HPPD family.</text>
</comment>
<dbReference type="Proteomes" id="UP001301350">
    <property type="component" value="Unassembled WGS sequence"/>
</dbReference>
<keyword evidence="6" id="KW-0828">Tyrosine catabolism</keyword>
<accession>A0AAV9IPX8</accession>
<feature type="binding site" evidence="10">
    <location>
        <position position="351"/>
    </location>
    <ligand>
        <name>Fe cation</name>
        <dbReference type="ChEBI" id="CHEBI:24875"/>
    </ligand>
</feature>
<dbReference type="PANTHER" id="PTHR11959:SF1">
    <property type="entry name" value="4-HYDROXYPHENYLPYRUVATE DIOXYGENASE"/>
    <property type="match status" value="1"/>
</dbReference>
<dbReference type="Pfam" id="PF00903">
    <property type="entry name" value="Glyoxalase"/>
    <property type="match status" value="1"/>
</dbReference>
<feature type="binding site" evidence="10">
    <location>
        <position position="184"/>
    </location>
    <ligand>
        <name>Fe cation</name>
        <dbReference type="ChEBI" id="CHEBI:24875"/>
    </ligand>
</feature>
<sequence length="383" mass="42546">MQTTIAPPKIRGFDHLHLYVGNALQAAVYYTTRFGYVPVAYRGLETGSRQVTTHVLRQGRILLALTSALEPNETEVTSFVARHGDGVRDVAFEVDDARAAYESAVARGAEPAHPPETLQDEQGAVVVASVSAGYGDLVHSFVQRSGWRGAHFLPGYAPPPEDLRLESAFTAEAQPDCGLSHIDHCVSNQPEHGMEPVVQWYTSALGFHRFWSVDDTQIHTEYSSLRSVVVTDADERVKMPVNEPAPGRGKSQIQEYVDYFGGPGIQHVALYTGDIIRSVSALRARGVSFITVPDTYYEDLQQRMRQVGCTIREDLQAVRQLGILVDMDEQGGYLLQIFTRPVGVRPTLFYEIIQRHQNSGFGVGNFKALFEAIERDQKRRGNL</sequence>
<reference evidence="12 13" key="1">
    <citation type="submission" date="2022-07" db="EMBL/GenBank/DDBJ databases">
        <title>Genome-wide signatures of adaptation to extreme environments.</title>
        <authorList>
            <person name="Cho C.H."/>
            <person name="Yoon H.S."/>
        </authorList>
    </citation>
    <scope>NUCLEOTIDE SEQUENCE [LARGE SCALE GENOMIC DNA]</scope>
    <source>
        <strain evidence="12 13">DBV 063 E5</strain>
    </source>
</reference>
<dbReference type="PIRSF" id="PIRSF009283">
    <property type="entry name" value="HPP_dOase"/>
    <property type="match status" value="1"/>
</dbReference>
<dbReference type="PROSITE" id="PS51819">
    <property type="entry name" value="VOC"/>
    <property type="match status" value="2"/>
</dbReference>
<evidence type="ECO:0000256" key="5">
    <source>
        <dbReference type="ARBA" id="ARBA00022737"/>
    </source>
</evidence>
<dbReference type="InterPro" id="IPR005956">
    <property type="entry name" value="4OHPhenylPyrv_dOase"/>
</dbReference>
<evidence type="ECO:0000256" key="3">
    <source>
        <dbReference type="ARBA" id="ARBA00013222"/>
    </source>
</evidence>
<keyword evidence="4 10" id="KW-0479">Metal-binding</keyword>
<dbReference type="AlphaFoldDB" id="A0AAV9IPX8"/>
<keyword evidence="13" id="KW-1185">Reference proteome</keyword>
<dbReference type="NCBIfam" id="TIGR01263">
    <property type="entry name" value="4HPPD"/>
    <property type="match status" value="1"/>
</dbReference>
<dbReference type="FunFam" id="3.10.180.10:FF:000001">
    <property type="entry name" value="4-hydroxyphenylpyruvate dioxygenase"/>
    <property type="match status" value="1"/>
</dbReference>
<dbReference type="PANTHER" id="PTHR11959">
    <property type="entry name" value="4-HYDROXYPHENYLPYRUVATE DIOXYGENASE"/>
    <property type="match status" value="1"/>
</dbReference>
<evidence type="ECO:0000259" key="11">
    <source>
        <dbReference type="PROSITE" id="PS51819"/>
    </source>
</evidence>
<dbReference type="InterPro" id="IPR029068">
    <property type="entry name" value="Glyas_Bleomycin-R_OHBP_Dase"/>
</dbReference>
<comment type="pathway">
    <text evidence="1">Amino-acid degradation; L-phenylalanine degradation; acetoacetate and fumarate from L-phenylalanine: step 3/6.</text>
</comment>
<name>A0AAV9IPX8_CYACA</name>
<comment type="caution">
    <text evidence="12">The sequence shown here is derived from an EMBL/GenBank/DDBJ whole genome shotgun (WGS) entry which is preliminary data.</text>
</comment>
<dbReference type="Gene3D" id="3.10.180.10">
    <property type="entry name" value="2,3-Dihydroxybiphenyl 1,2-Dioxygenase, domain 1"/>
    <property type="match status" value="2"/>
</dbReference>
<dbReference type="InterPro" id="IPR041735">
    <property type="entry name" value="4OHPhenylPyrv_dOase_C"/>
</dbReference>
<dbReference type="SUPFAM" id="SSF54593">
    <property type="entry name" value="Glyoxalase/Bleomycin resistance protein/Dihydroxybiphenyl dioxygenase"/>
    <property type="match status" value="1"/>
</dbReference>
<keyword evidence="7 10" id="KW-0408">Iron</keyword>
<dbReference type="GO" id="GO:0003868">
    <property type="term" value="F:4-hydroxyphenylpyruvate dioxygenase activity"/>
    <property type="evidence" value="ECO:0007669"/>
    <property type="project" value="InterPro"/>
</dbReference>
<evidence type="ECO:0000313" key="13">
    <source>
        <dbReference type="Proteomes" id="UP001301350"/>
    </source>
</evidence>
<evidence type="ECO:0000256" key="9">
    <source>
        <dbReference type="PIRNR" id="PIRNR009283"/>
    </source>
</evidence>
<dbReference type="InterPro" id="IPR041736">
    <property type="entry name" value="4OHPhenylPyrv_dOase_N"/>
</dbReference>
<dbReference type="GO" id="GO:0046872">
    <property type="term" value="F:metal ion binding"/>
    <property type="evidence" value="ECO:0007669"/>
    <property type="project" value="UniProtKB-KW"/>
</dbReference>
<dbReference type="Pfam" id="PF14696">
    <property type="entry name" value="Glyoxalase_5"/>
    <property type="match status" value="1"/>
</dbReference>
<evidence type="ECO:0000256" key="7">
    <source>
        <dbReference type="ARBA" id="ARBA00023004"/>
    </source>
</evidence>
<evidence type="ECO:0000256" key="10">
    <source>
        <dbReference type="PIRSR" id="PIRSR009283-1"/>
    </source>
</evidence>
<gene>
    <name evidence="12" type="ORF">CDCA_CDCA01G0323</name>
</gene>
<comment type="cofactor">
    <cofactor evidence="10">
        <name>Fe cation</name>
        <dbReference type="ChEBI" id="CHEBI:24875"/>
    </cofactor>
    <text evidence="10">Binds 1 Fe cation per subunit.</text>
</comment>
<keyword evidence="8" id="KW-0585">Phenylalanine catabolism</keyword>
<dbReference type="InterPro" id="IPR037523">
    <property type="entry name" value="VOC_core"/>
</dbReference>
<evidence type="ECO:0000256" key="1">
    <source>
        <dbReference type="ARBA" id="ARBA00005162"/>
    </source>
</evidence>
<feature type="domain" description="VOC" evidence="11">
    <location>
        <begin position="12"/>
        <end position="144"/>
    </location>
</feature>
<dbReference type="InterPro" id="IPR004360">
    <property type="entry name" value="Glyas_Fos-R_dOase_dom"/>
</dbReference>
<evidence type="ECO:0000256" key="8">
    <source>
        <dbReference type="ARBA" id="ARBA00023232"/>
    </source>
</evidence>
<evidence type="ECO:0000256" key="6">
    <source>
        <dbReference type="ARBA" id="ARBA00022878"/>
    </source>
</evidence>
<keyword evidence="5" id="KW-0677">Repeat</keyword>
<protein>
    <recommendedName>
        <fullName evidence="3 9">4-hydroxyphenylpyruvate dioxygenase</fullName>
    </recommendedName>
</protein>